<dbReference type="PANTHER" id="PTHR38041">
    <property type="entry name" value="CHORISMATE MUTASE"/>
    <property type="match status" value="1"/>
</dbReference>
<dbReference type="EMBL" id="JAKGAS010000005">
    <property type="protein sequence ID" value="MCF2948775.1"/>
    <property type="molecule type" value="Genomic_DNA"/>
</dbReference>
<dbReference type="InterPro" id="IPR051331">
    <property type="entry name" value="Chorismate_mutase-related"/>
</dbReference>
<dbReference type="Proteomes" id="UP001521137">
    <property type="component" value="Unassembled WGS sequence"/>
</dbReference>
<feature type="domain" description="Chorismate mutase" evidence="3">
    <location>
        <begin position="9"/>
        <end position="99"/>
    </location>
</feature>
<proteinExistence type="predicted"/>
<keyword evidence="4" id="KW-0456">Lyase</keyword>
<dbReference type="RefSeq" id="WP_235312779.1">
    <property type="nucleotide sequence ID" value="NZ_JAKGAS010000005.1"/>
</dbReference>
<keyword evidence="2" id="KW-0413">Isomerase</keyword>
<organism evidence="4 5">
    <name type="scientific">Paraglaciecola algarum</name>
    <dbReference type="NCBI Taxonomy" id="3050085"/>
    <lineage>
        <taxon>Bacteria</taxon>
        <taxon>Pseudomonadati</taxon>
        <taxon>Pseudomonadota</taxon>
        <taxon>Gammaproteobacteria</taxon>
        <taxon>Alteromonadales</taxon>
        <taxon>Alteromonadaceae</taxon>
        <taxon>Paraglaciecola</taxon>
    </lineage>
</organism>
<dbReference type="Gene3D" id="1.20.59.10">
    <property type="entry name" value="Chorismate mutase"/>
    <property type="match status" value="1"/>
</dbReference>
<dbReference type="SUPFAM" id="SSF48600">
    <property type="entry name" value="Chorismate mutase II"/>
    <property type="match status" value="1"/>
</dbReference>
<evidence type="ECO:0000256" key="2">
    <source>
        <dbReference type="ARBA" id="ARBA00023235"/>
    </source>
</evidence>
<dbReference type="NCBIfam" id="NF005475">
    <property type="entry name" value="PRK07075.1"/>
    <property type="match status" value="1"/>
</dbReference>
<evidence type="ECO:0000259" key="3">
    <source>
        <dbReference type="PROSITE" id="PS51168"/>
    </source>
</evidence>
<evidence type="ECO:0000313" key="4">
    <source>
        <dbReference type="EMBL" id="MCF2948775.1"/>
    </source>
</evidence>
<dbReference type="InterPro" id="IPR008241">
    <property type="entry name" value="Isochorismate_pyruvate-lyase"/>
</dbReference>
<sequence>MKYQNNVEPENCTGMEDIRAEIDKMDRDIIAILGKRFEYVKSAAKFKTSETSVRAPERFKSMLEQRRTWASAAGLSPDAIEKMYRDLVNHFIKEEMTKWESETANV</sequence>
<dbReference type="PIRSF" id="PIRSF029775">
    <property type="entry name" value="Isochor_pyr_lyas"/>
    <property type="match status" value="1"/>
</dbReference>
<dbReference type="InterPro" id="IPR036263">
    <property type="entry name" value="Chorismate_II_sf"/>
</dbReference>
<dbReference type="EC" id="5.4.99.5" evidence="1"/>
<evidence type="ECO:0000256" key="1">
    <source>
        <dbReference type="ARBA" id="ARBA00012404"/>
    </source>
</evidence>
<dbReference type="PANTHER" id="PTHR38041:SF1">
    <property type="entry name" value="CHORISMATE MUTASE"/>
    <property type="match status" value="1"/>
</dbReference>
<name>A0ABS9D7L1_9ALTE</name>
<comment type="caution">
    <text evidence="4">The sequence shown here is derived from an EMBL/GenBank/DDBJ whole genome shotgun (WGS) entry which is preliminary data.</text>
</comment>
<dbReference type="PROSITE" id="PS51168">
    <property type="entry name" value="CHORISMATE_MUT_2"/>
    <property type="match status" value="1"/>
</dbReference>
<gene>
    <name evidence="4" type="ORF">L0668_11705</name>
</gene>
<dbReference type="InterPro" id="IPR036979">
    <property type="entry name" value="CM_dom_sf"/>
</dbReference>
<evidence type="ECO:0000313" key="5">
    <source>
        <dbReference type="Proteomes" id="UP001521137"/>
    </source>
</evidence>
<dbReference type="InterPro" id="IPR002701">
    <property type="entry name" value="CM_II_prokaryot"/>
</dbReference>
<accession>A0ABS9D7L1</accession>
<protein>
    <recommendedName>
        <fullName evidence="1">chorismate mutase</fullName>
        <ecNumber evidence="1">5.4.99.5</ecNumber>
    </recommendedName>
</protein>
<dbReference type="SMART" id="SM00830">
    <property type="entry name" value="CM_2"/>
    <property type="match status" value="1"/>
</dbReference>
<dbReference type="GO" id="GO:0043904">
    <property type="term" value="F:isochorismate pyruvate lyase activity"/>
    <property type="evidence" value="ECO:0007669"/>
    <property type="project" value="UniProtKB-EC"/>
</dbReference>
<dbReference type="Pfam" id="PF01817">
    <property type="entry name" value="CM_2"/>
    <property type="match status" value="1"/>
</dbReference>
<keyword evidence="5" id="KW-1185">Reference proteome</keyword>
<reference evidence="4 5" key="1">
    <citation type="submission" date="2022-01" db="EMBL/GenBank/DDBJ databases">
        <title>Paraglaciecola sp. G1-23.</title>
        <authorList>
            <person name="Jin M.S."/>
            <person name="Han D.M."/>
            <person name="Kim H.M."/>
            <person name="Jeon C.O."/>
        </authorList>
    </citation>
    <scope>NUCLEOTIDE SEQUENCE [LARGE SCALE GENOMIC DNA]</scope>
    <source>
        <strain evidence="4 5">G1-23</strain>
    </source>
</reference>